<organism evidence="1 2">
    <name type="scientific">Rosa chinensis</name>
    <name type="common">China rose</name>
    <dbReference type="NCBI Taxonomy" id="74649"/>
    <lineage>
        <taxon>Eukaryota</taxon>
        <taxon>Viridiplantae</taxon>
        <taxon>Streptophyta</taxon>
        <taxon>Embryophyta</taxon>
        <taxon>Tracheophyta</taxon>
        <taxon>Spermatophyta</taxon>
        <taxon>Magnoliopsida</taxon>
        <taxon>eudicotyledons</taxon>
        <taxon>Gunneridae</taxon>
        <taxon>Pentapetalae</taxon>
        <taxon>rosids</taxon>
        <taxon>fabids</taxon>
        <taxon>Rosales</taxon>
        <taxon>Rosaceae</taxon>
        <taxon>Rosoideae</taxon>
        <taxon>Rosoideae incertae sedis</taxon>
        <taxon>Rosa</taxon>
    </lineage>
</organism>
<dbReference type="Proteomes" id="UP000238479">
    <property type="component" value="Chromosome 3"/>
</dbReference>
<dbReference type="Gramene" id="PRQ41781">
    <property type="protein sequence ID" value="PRQ41781"/>
    <property type="gene ID" value="RchiOBHm_Chr3g0450481"/>
</dbReference>
<gene>
    <name evidence="1" type="ORF">RchiOBHm_Chr3g0450481</name>
</gene>
<accession>A0A2P6R5T2</accession>
<reference evidence="1 2" key="1">
    <citation type="journal article" date="2018" name="Nat. Genet.">
        <title>The Rosa genome provides new insights in the design of modern roses.</title>
        <authorList>
            <person name="Bendahmane M."/>
        </authorList>
    </citation>
    <scope>NUCLEOTIDE SEQUENCE [LARGE SCALE GENOMIC DNA]</scope>
    <source>
        <strain evidence="2">cv. Old Blush</strain>
    </source>
</reference>
<sequence>MGGVGILFVYVLWWEELHHLVHQEFGRMPSYMLIQFFCIKKKQRKKEQICSQNFCQNFMVEAGAPQQPQATAPVDQGYNSYPAHGSVYASPPSNQGHQGHTGGYGSVYGQHYGY</sequence>
<dbReference type="STRING" id="74649.A0A2P6R5T2"/>
<dbReference type="EMBL" id="PDCK01000041">
    <property type="protein sequence ID" value="PRQ41781.1"/>
    <property type="molecule type" value="Genomic_DNA"/>
</dbReference>
<comment type="caution">
    <text evidence="1">The sequence shown here is derived from an EMBL/GenBank/DDBJ whole genome shotgun (WGS) entry which is preliminary data.</text>
</comment>
<name>A0A2P6R5T2_ROSCH</name>
<dbReference type="AlphaFoldDB" id="A0A2P6R5T2"/>
<protein>
    <submittedName>
        <fullName evidence="1">Uncharacterized protein</fullName>
    </submittedName>
</protein>
<keyword evidence="2" id="KW-1185">Reference proteome</keyword>
<evidence type="ECO:0000313" key="2">
    <source>
        <dbReference type="Proteomes" id="UP000238479"/>
    </source>
</evidence>
<proteinExistence type="predicted"/>
<evidence type="ECO:0000313" key="1">
    <source>
        <dbReference type="EMBL" id="PRQ41781.1"/>
    </source>
</evidence>